<dbReference type="PANTHER" id="PTHR30041">
    <property type="entry name" value="ARSENATE REDUCTASE"/>
    <property type="match status" value="1"/>
</dbReference>
<dbReference type="SUPFAM" id="SSF52833">
    <property type="entry name" value="Thioredoxin-like"/>
    <property type="match status" value="1"/>
</dbReference>
<evidence type="ECO:0000256" key="2">
    <source>
        <dbReference type="PROSITE-ProRule" id="PRU01282"/>
    </source>
</evidence>
<dbReference type="Gene3D" id="3.40.30.10">
    <property type="entry name" value="Glutaredoxin"/>
    <property type="match status" value="1"/>
</dbReference>
<gene>
    <name evidence="3" type="ORF">LPB072_05445</name>
    <name evidence="4" type="ORF">LPB72_08025</name>
</gene>
<reference evidence="4 5" key="1">
    <citation type="submission" date="2016-02" db="EMBL/GenBank/DDBJ databases">
        <title>Draft genome sequence of Hydrogenophaga sp. LPB0072.</title>
        <authorList>
            <person name="Shin S.-K."/>
            <person name="Yi H."/>
        </authorList>
    </citation>
    <scope>NUCLEOTIDE SEQUENCE [LARGE SCALE GENOMIC DNA]</scope>
    <source>
        <strain evidence="4 5">LPB0072</strain>
    </source>
</reference>
<dbReference type="Proteomes" id="UP000185657">
    <property type="component" value="Unassembled WGS sequence"/>
</dbReference>
<evidence type="ECO:0000313" key="3">
    <source>
        <dbReference type="EMBL" id="AOW15391.1"/>
    </source>
</evidence>
<evidence type="ECO:0000313" key="5">
    <source>
        <dbReference type="Proteomes" id="UP000185657"/>
    </source>
</evidence>
<comment type="similarity">
    <text evidence="1 2">Belongs to the ArsC family.</text>
</comment>
<evidence type="ECO:0000256" key="1">
    <source>
        <dbReference type="ARBA" id="ARBA00007198"/>
    </source>
</evidence>
<dbReference type="NCBIfam" id="NF008107">
    <property type="entry name" value="PRK10853.1"/>
    <property type="match status" value="1"/>
</dbReference>
<dbReference type="Proteomes" id="UP000185680">
    <property type="component" value="Chromosome"/>
</dbReference>
<dbReference type="KEGG" id="hyl:LPB072_05445"/>
<organism evidence="3 6">
    <name type="scientific">Hydrogenophaga crassostreae</name>
    <dbReference type="NCBI Taxonomy" id="1763535"/>
    <lineage>
        <taxon>Bacteria</taxon>
        <taxon>Pseudomonadati</taxon>
        <taxon>Pseudomonadota</taxon>
        <taxon>Betaproteobacteria</taxon>
        <taxon>Burkholderiales</taxon>
        <taxon>Comamonadaceae</taxon>
        <taxon>Hydrogenophaga</taxon>
    </lineage>
</organism>
<dbReference type="OrthoDB" id="9803749at2"/>
<protein>
    <submittedName>
        <fullName evidence="3">Arsenate reductase</fullName>
    </submittedName>
</protein>
<dbReference type="STRING" id="1763535.LPB072_05445"/>
<evidence type="ECO:0000313" key="4">
    <source>
        <dbReference type="EMBL" id="OAD42433.1"/>
    </source>
</evidence>
<dbReference type="PROSITE" id="PS51353">
    <property type="entry name" value="ARSC"/>
    <property type="match status" value="1"/>
</dbReference>
<dbReference type="EMBL" id="CP017476">
    <property type="protein sequence ID" value="AOW15391.1"/>
    <property type="molecule type" value="Genomic_DNA"/>
</dbReference>
<dbReference type="InterPro" id="IPR036249">
    <property type="entry name" value="Thioredoxin-like_sf"/>
</dbReference>
<dbReference type="EMBL" id="LVWD01000008">
    <property type="protein sequence ID" value="OAD42433.1"/>
    <property type="molecule type" value="Genomic_DNA"/>
</dbReference>
<dbReference type="InterPro" id="IPR006504">
    <property type="entry name" value="Tscrpt_reg_Spx/MgsR"/>
</dbReference>
<sequence length="115" mass="12997">MITLYGIPNCDTVKKARAWLSERDLEYTFHDFKKLGVPSNEADTWLKAVGWETLVNRKGTTWRKLEDAERAAVVDATSAKALMLAQTSVIKRPVVQWADGTVTVGFNAVDWEQRL</sequence>
<reference evidence="3 6" key="2">
    <citation type="submission" date="2016-10" db="EMBL/GenBank/DDBJ databases">
        <title>Hydorgenophaga sp. LPB0072 isolated from gastropod.</title>
        <authorList>
            <person name="Kim E."/>
            <person name="Yi H."/>
        </authorList>
    </citation>
    <scope>NUCLEOTIDE SEQUENCE [LARGE SCALE GENOMIC DNA]</scope>
    <source>
        <strain evidence="3 6">LPB0072</strain>
    </source>
</reference>
<dbReference type="PANTHER" id="PTHR30041:SF8">
    <property type="entry name" value="PROTEIN YFFB"/>
    <property type="match status" value="1"/>
</dbReference>
<evidence type="ECO:0000313" key="6">
    <source>
        <dbReference type="Proteomes" id="UP000185680"/>
    </source>
</evidence>
<dbReference type="InterPro" id="IPR006660">
    <property type="entry name" value="Arsenate_reductase-like"/>
</dbReference>
<dbReference type="Pfam" id="PF03960">
    <property type="entry name" value="ArsC"/>
    <property type="match status" value="1"/>
</dbReference>
<proteinExistence type="inferred from homology"/>
<accession>A0A167IAM6</accession>
<name>A0A167IAM6_9BURK</name>
<dbReference type="NCBIfam" id="TIGR01617">
    <property type="entry name" value="arsC_related"/>
    <property type="match status" value="1"/>
</dbReference>
<keyword evidence="5" id="KW-1185">Reference proteome</keyword>
<dbReference type="RefSeq" id="WP_066088803.1">
    <property type="nucleotide sequence ID" value="NZ_CP017476.1"/>
</dbReference>
<dbReference type="CDD" id="cd03035">
    <property type="entry name" value="ArsC_Yffb"/>
    <property type="match status" value="1"/>
</dbReference>
<dbReference type="AlphaFoldDB" id="A0A167IAM6"/>